<dbReference type="GO" id="GO:0008081">
    <property type="term" value="F:phosphoric diester hydrolase activity"/>
    <property type="evidence" value="ECO:0007669"/>
    <property type="project" value="InterPro"/>
</dbReference>
<dbReference type="AlphaFoldDB" id="A0AAN6YIZ6"/>
<reference evidence="2" key="2">
    <citation type="submission" date="2023-05" db="EMBL/GenBank/DDBJ databases">
        <authorList>
            <consortium name="Lawrence Berkeley National Laboratory"/>
            <person name="Steindorff A."/>
            <person name="Hensen N."/>
            <person name="Bonometti L."/>
            <person name="Westerberg I."/>
            <person name="Brannstrom I.O."/>
            <person name="Guillou S."/>
            <person name="Cros-Aarteil S."/>
            <person name="Calhoun S."/>
            <person name="Haridas S."/>
            <person name="Kuo A."/>
            <person name="Mondo S."/>
            <person name="Pangilinan J."/>
            <person name="Riley R."/>
            <person name="Labutti K."/>
            <person name="Andreopoulos B."/>
            <person name="Lipzen A."/>
            <person name="Chen C."/>
            <person name="Yanf M."/>
            <person name="Daum C."/>
            <person name="Ng V."/>
            <person name="Clum A."/>
            <person name="Ohm R."/>
            <person name="Martin F."/>
            <person name="Silar P."/>
            <person name="Natvig D."/>
            <person name="Lalanne C."/>
            <person name="Gautier V."/>
            <person name="Ament-Velasquez S.L."/>
            <person name="Kruys A."/>
            <person name="Hutchinson M.I."/>
            <person name="Powell A.J."/>
            <person name="Barry K."/>
            <person name="Miller A.N."/>
            <person name="Grigoriev I.V."/>
            <person name="Debuchy R."/>
            <person name="Gladieux P."/>
            <person name="Thoren M.H."/>
            <person name="Johannesson H."/>
        </authorList>
    </citation>
    <scope>NUCLEOTIDE SEQUENCE</scope>
    <source>
        <strain evidence="2">PSN293</strain>
    </source>
</reference>
<feature type="chain" id="PRO_5042956323" evidence="1">
    <location>
        <begin position="24"/>
        <end position="461"/>
    </location>
</feature>
<feature type="signal peptide" evidence="1">
    <location>
        <begin position="1"/>
        <end position="23"/>
    </location>
</feature>
<gene>
    <name evidence="2" type="ORF">QBC37DRAFT_410003</name>
</gene>
<accession>A0AAN6YIZ6</accession>
<dbReference type="Gene3D" id="3.20.20.190">
    <property type="entry name" value="Phosphatidylinositol (PI) phosphodiesterase"/>
    <property type="match status" value="1"/>
</dbReference>
<dbReference type="InterPro" id="IPR017946">
    <property type="entry name" value="PLC-like_Pdiesterase_TIM-brl"/>
</dbReference>
<keyword evidence="1" id="KW-0732">Signal</keyword>
<protein>
    <submittedName>
        <fullName evidence="2">PI-PLC X domain-containing protein 1</fullName>
    </submittedName>
</protein>
<evidence type="ECO:0000313" key="2">
    <source>
        <dbReference type="EMBL" id="KAK4219420.1"/>
    </source>
</evidence>
<keyword evidence="3" id="KW-1185">Reference proteome</keyword>
<dbReference type="Pfam" id="PF26146">
    <property type="entry name" value="PI-PLC_X"/>
    <property type="match status" value="1"/>
</dbReference>
<dbReference type="SUPFAM" id="SSF51695">
    <property type="entry name" value="PLC-like phosphodiesterases"/>
    <property type="match status" value="1"/>
</dbReference>
<name>A0AAN6YIZ6_9PEZI</name>
<organism evidence="2 3">
    <name type="scientific">Rhypophila decipiens</name>
    <dbReference type="NCBI Taxonomy" id="261697"/>
    <lineage>
        <taxon>Eukaryota</taxon>
        <taxon>Fungi</taxon>
        <taxon>Dikarya</taxon>
        <taxon>Ascomycota</taxon>
        <taxon>Pezizomycotina</taxon>
        <taxon>Sordariomycetes</taxon>
        <taxon>Sordariomycetidae</taxon>
        <taxon>Sordariales</taxon>
        <taxon>Naviculisporaceae</taxon>
        <taxon>Rhypophila</taxon>
    </lineage>
</organism>
<sequence length="461" mass="49764">MASLKRLGCLLLTLSSTTWLVHAADEETSTTSDDGVVVLTGTKKLTTERPTPTDTSVTTTITFGSAASPSGSLGTLAANSTAEDASTNTVTLITGTQSKTTSTITSSISGNGTLTSSTTVSAPPAPTNTRPCNNYPEFCNRKYSNITEVGAHNSPFVRAGSAAANQQFPVTDQLNDGVRFLQAQIQWPENATTGPPHLCHTSCDLLDAGPIMDWLTDIRNWVANHPYDVVTILFGNGNYSKAEVYAPYIESTGILQYVYTPPKAPMAVDDWPTLSSMILSGQRVVMFLDYEANQTAYPWLQDQMSNLWETPFDPTDPTFPCLQHRPPGLSKPDAVNRMYLMNHNLNAEVSLLGNSILVPAVSELNKTNAAEGVGSVFWAAENCMNMWDGHAPKILNVDYYNYGSYQGSVFEAAAKINNVTYDKNRPCCGQGVNAAGRVGAEGLKMMVWGLLVGWVAFWVAL</sequence>
<comment type="caution">
    <text evidence="2">The sequence shown here is derived from an EMBL/GenBank/DDBJ whole genome shotgun (WGS) entry which is preliminary data.</text>
</comment>
<dbReference type="Proteomes" id="UP001301769">
    <property type="component" value="Unassembled WGS sequence"/>
</dbReference>
<dbReference type="PANTHER" id="PTHR13593:SF140">
    <property type="entry name" value="PLC-LIKE PHOSPHODIESTERASE"/>
    <property type="match status" value="1"/>
</dbReference>
<proteinExistence type="predicted"/>
<dbReference type="PANTHER" id="PTHR13593">
    <property type="match status" value="1"/>
</dbReference>
<dbReference type="GO" id="GO:0006629">
    <property type="term" value="P:lipid metabolic process"/>
    <property type="evidence" value="ECO:0007669"/>
    <property type="project" value="InterPro"/>
</dbReference>
<evidence type="ECO:0000256" key="1">
    <source>
        <dbReference type="SAM" id="SignalP"/>
    </source>
</evidence>
<evidence type="ECO:0000313" key="3">
    <source>
        <dbReference type="Proteomes" id="UP001301769"/>
    </source>
</evidence>
<reference evidence="2" key="1">
    <citation type="journal article" date="2023" name="Mol. Phylogenet. Evol.">
        <title>Genome-scale phylogeny and comparative genomics of the fungal order Sordariales.</title>
        <authorList>
            <person name="Hensen N."/>
            <person name="Bonometti L."/>
            <person name="Westerberg I."/>
            <person name="Brannstrom I.O."/>
            <person name="Guillou S."/>
            <person name="Cros-Aarteil S."/>
            <person name="Calhoun S."/>
            <person name="Haridas S."/>
            <person name="Kuo A."/>
            <person name="Mondo S."/>
            <person name="Pangilinan J."/>
            <person name="Riley R."/>
            <person name="LaButti K."/>
            <person name="Andreopoulos B."/>
            <person name="Lipzen A."/>
            <person name="Chen C."/>
            <person name="Yan M."/>
            <person name="Daum C."/>
            <person name="Ng V."/>
            <person name="Clum A."/>
            <person name="Steindorff A."/>
            <person name="Ohm R.A."/>
            <person name="Martin F."/>
            <person name="Silar P."/>
            <person name="Natvig D.O."/>
            <person name="Lalanne C."/>
            <person name="Gautier V."/>
            <person name="Ament-Velasquez S.L."/>
            <person name="Kruys A."/>
            <person name="Hutchinson M.I."/>
            <person name="Powell A.J."/>
            <person name="Barry K."/>
            <person name="Miller A.N."/>
            <person name="Grigoriev I.V."/>
            <person name="Debuchy R."/>
            <person name="Gladieux P."/>
            <person name="Hiltunen Thoren M."/>
            <person name="Johannesson H."/>
        </authorList>
    </citation>
    <scope>NUCLEOTIDE SEQUENCE</scope>
    <source>
        <strain evidence="2">PSN293</strain>
    </source>
</reference>
<dbReference type="InterPro" id="IPR051057">
    <property type="entry name" value="PI-PLC_domain"/>
</dbReference>
<dbReference type="EMBL" id="MU858048">
    <property type="protein sequence ID" value="KAK4219420.1"/>
    <property type="molecule type" value="Genomic_DNA"/>
</dbReference>